<evidence type="ECO:0000313" key="6">
    <source>
        <dbReference type="Proteomes" id="UP000182360"/>
    </source>
</evidence>
<reference evidence="5 6" key="1">
    <citation type="submission" date="2016-10" db="EMBL/GenBank/DDBJ databases">
        <authorList>
            <person name="de Groot N.N."/>
        </authorList>
    </citation>
    <scope>NUCLEOTIDE SEQUENCE [LARGE SCALE GENOMIC DNA]</scope>
    <source>
        <strain evidence="5 6">B25</strain>
    </source>
</reference>
<evidence type="ECO:0000259" key="4">
    <source>
        <dbReference type="PROSITE" id="PS50893"/>
    </source>
</evidence>
<keyword evidence="6" id="KW-1185">Reference proteome</keyword>
<dbReference type="PROSITE" id="PS00211">
    <property type="entry name" value="ABC_TRANSPORTER_1"/>
    <property type="match status" value="1"/>
</dbReference>
<dbReference type="SMART" id="SM00382">
    <property type="entry name" value="AAA"/>
    <property type="match status" value="1"/>
</dbReference>
<dbReference type="InterPro" id="IPR003439">
    <property type="entry name" value="ABC_transporter-like_ATP-bd"/>
</dbReference>
<evidence type="ECO:0000313" key="5">
    <source>
        <dbReference type="EMBL" id="SEQ63038.1"/>
    </source>
</evidence>
<keyword evidence="1" id="KW-0813">Transport</keyword>
<protein>
    <submittedName>
        <fullName evidence="5">ABC-2 type transport system ATP-binding protein</fullName>
    </submittedName>
</protein>
<proteinExistence type="predicted"/>
<keyword evidence="2" id="KW-0547">Nucleotide-binding</keyword>
<feature type="domain" description="ABC transporter" evidence="4">
    <location>
        <begin position="2"/>
        <end position="228"/>
    </location>
</feature>
<dbReference type="PROSITE" id="PS50893">
    <property type="entry name" value="ABC_TRANSPORTER_2"/>
    <property type="match status" value="1"/>
</dbReference>
<dbReference type="PANTHER" id="PTHR42711">
    <property type="entry name" value="ABC TRANSPORTER ATP-BINDING PROTEIN"/>
    <property type="match status" value="1"/>
</dbReference>
<dbReference type="GO" id="GO:0016887">
    <property type="term" value="F:ATP hydrolysis activity"/>
    <property type="evidence" value="ECO:0007669"/>
    <property type="project" value="InterPro"/>
</dbReference>
<dbReference type="Gene3D" id="3.40.50.300">
    <property type="entry name" value="P-loop containing nucleotide triphosphate hydrolases"/>
    <property type="match status" value="1"/>
</dbReference>
<dbReference type="GO" id="GO:0005524">
    <property type="term" value="F:ATP binding"/>
    <property type="evidence" value="ECO:0007669"/>
    <property type="project" value="UniProtKB-KW"/>
</dbReference>
<evidence type="ECO:0000256" key="1">
    <source>
        <dbReference type="ARBA" id="ARBA00022448"/>
    </source>
</evidence>
<dbReference type="Pfam" id="PF00005">
    <property type="entry name" value="ABC_tran"/>
    <property type="match status" value="1"/>
</dbReference>
<dbReference type="SUPFAM" id="SSF52540">
    <property type="entry name" value="P-loop containing nucleoside triphosphate hydrolases"/>
    <property type="match status" value="1"/>
</dbReference>
<keyword evidence="3 5" id="KW-0067">ATP-binding</keyword>
<dbReference type="RefSeq" id="WP_074644384.1">
    <property type="nucleotide sequence ID" value="NZ_FOFU01000007.1"/>
</dbReference>
<dbReference type="PANTHER" id="PTHR42711:SF1">
    <property type="entry name" value="ABC-TRANSPORT PROTEIN, ATP-BINDING COMPONENT"/>
    <property type="match status" value="1"/>
</dbReference>
<organism evidence="5 6">
    <name type="scientific">Treponema bryantii</name>
    <dbReference type="NCBI Taxonomy" id="163"/>
    <lineage>
        <taxon>Bacteria</taxon>
        <taxon>Pseudomonadati</taxon>
        <taxon>Spirochaetota</taxon>
        <taxon>Spirochaetia</taxon>
        <taxon>Spirochaetales</taxon>
        <taxon>Treponemataceae</taxon>
        <taxon>Treponema</taxon>
    </lineage>
</organism>
<dbReference type="Proteomes" id="UP000182360">
    <property type="component" value="Unassembled WGS sequence"/>
</dbReference>
<dbReference type="InterPro" id="IPR017871">
    <property type="entry name" value="ABC_transporter-like_CS"/>
</dbReference>
<accession>A0A1H9HL58</accession>
<dbReference type="InterPro" id="IPR003593">
    <property type="entry name" value="AAA+_ATPase"/>
</dbReference>
<dbReference type="InterPro" id="IPR050763">
    <property type="entry name" value="ABC_transporter_ATP-binding"/>
</dbReference>
<gene>
    <name evidence="5" type="ORF">SAMN04487977_10753</name>
</gene>
<dbReference type="EMBL" id="FOFU01000007">
    <property type="protein sequence ID" value="SEQ63038.1"/>
    <property type="molecule type" value="Genomic_DNA"/>
</dbReference>
<dbReference type="OrthoDB" id="9802264at2"/>
<sequence>MVIFDYVNKFVLHDIDIHIPRGVTVGIIGASGAGKTTFLKLVSGLLKPELGRVHTLRQNPVDNKSKIAKRISVLFSDIPVYEDNLTIMDHLDEIRIMYGMNKVEFETCLMKISHELNFSELLHSKPKSLSLGQKRRAELGLTLLRDADLYIFDEPCIGLDQNGKAAFYKLIDDKKKKGKTILVSSHDMEDISRIADRVLLLDKGALAFYGSKEELYKSMAPMEESYIEFEGTIPDISDLEIERYILENDKLTIQYNSNHVSSKEVLERICLHSRVKSVIVRRAKLGDTIKQLNGEVKKSELY</sequence>
<evidence type="ECO:0000256" key="3">
    <source>
        <dbReference type="ARBA" id="ARBA00022840"/>
    </source>
</evidence>
<dbReference type="AlphaFoldDB" id="A0A1H9HL58"/>
<dbReference type="InterPro" id="IPR027417">
    <property type="entry name" value="P-loop_NTPase"/>
</dbReference>
<evidence type="ECO:0000256" key="2">
    <source>
        <dbReference type="ARBA" id="ARBA00022741"/>
    </source>
</evidence>
<name>A0A1H9HL58_9SPIR</name>